<evidence type="ECO:0000313" key="11">
    <source>
        <dbReference type="EMBL" id="QAU52152.1"/>
    </source>
</evidence>
<dbReference type="OrthoDB" id="1634238at2"/>
<organism evidence="11 12">
    <name type="scientific">Corynebacterium pelargi</name>
    <dbReference type="NCBI Taxonomy" id="1471400"/>
    <lineage>
        <taxon>Bacteria</taxon>
        <taxon>Bacillati</taxon>
        <taxon>Actinomycetota</taxon>
        <taxon>Actinomycetes</taxon>
        <taxon>Mycobacteriales</taxon>
        <taxon>Corynebacteriaceae</taxon>
        <taxon>Corynebacterium</taxon>
    </lineage>
</organism>
<dbReference type="EMBL" id="CP035299">
    <property type="protein sequence ID" value="QAU52152.1"/>
    <property type="molecule type" value="Genomic_DNA"/>
</dbReference>
<dbReference type="GO" id="GO:0008982">
    <property type="term" value="F:protein-N(PI)-phosphohistidine-sugar phosphotransferase activity"/>
    <property type="evidence" value="ECO:0007669"/>
    <property type="project" value="InterPro"/>
</dbReference>
<dbReference type="GO" id="GO:0009401">
    <property type="term" value="P:phosphoenolpyruvate-dependent sugar phosphotransferase system"/>
    <property type="evidence" value="ECO:0007669"/>
    <property type="project" value="UniProtKB-KW"/>
</dbReference>
<evidence type="ECO:0000256" key="4">
    <source>
        <dbReference type="ARBA" id="ARBA00022553"/>
    </source>
</evidence>
<keyword evidence="3" id="KW-0963">Cytoplasm</keyword>
<protein>
    <recommendedName>
        <fullName evidence="9">Ascorbate-specific PTS system EIIA component</fullName>
    </recommendedName>
    <alternativeName>
        <fullName evidence="10">Ascorbate-specific phosphotransferase enzyme IIA component</fullName>
    </alternativeName>
</protein>
<dbReference type="Proteomes" id="UP000288929">
    <property type="component" value="Chromosome"/>
</dbReference>
<dbReference type="RefSeq" id="WP_128889633.1">
    <property type="nucleotide sequence ID" value="NZ_BMCX01000001.1"/>
</dbReference>
<dbReference type="Gene3D" id="3.40.50.2300">
    <property type="match status" value="1"/>
</dbReference>
<evidence type="ECO:0000256" key="5">
    <source>
        <dbReference type="ARBA" id="ARBA00022679"/>
    </source>
</evidence>
<evidence type="ECO:0000256" key="3">
    <source>
        <dbReference type="ARBA" id="ARBA00022490"/>
    </source>
</evidence>
<sequence>MSKLIDLIPQGATLVGVEPKDWPAAIRAAAQPLIHNGCIEPAYVDAMIGVVEEHGPYIVIAPGFALAHAQASEHVHATSLSWCNLATPIEFGHKNDPVDVVVVLAAQDTGSHRAALKALAALLQDAGAMKRIRTAESGEDLRDLLLKASDEDAQRLEARQSSSADGRSGISIEAPSDLPASKGKILTVCGNGLGTSLFLKNTLEQVLAAWGWASLFTVEATDTISAKGKASDADCILTSGEIARTLGDLGVPMCIIENFTSEAEIDAALREIYWIGEE</sequence>
<evidence type="ECO:0000256" key="6">
    <source>
        <dbReference type="ARBA" id="ARBA00022683"/>
    </source>
</evidence>
<reference evidence="11 12" key="1">
    <citation type="submission" date="2019-01" db="EMBL/GenBank/DDBJ databases">
        <authorList>
            <person name="Ruckert C."/>
            <person name="Busche T."/>
            <person name="Kalinowski J."/>
        </authorList>
    </citation>
    <scope>NUCLEOTIDE SEQUENCE [LARGE SCALE GENOMIC DNA]</scope>
    <source>
        <strain evidence="11 12">136/3</strain>
    </source>
</reference>
<dbReference type="PROSITE" id="PS51099">
    <property type="entry name" value="PTS_EIIB_TYPE_2"/>
    <property type="match status" value="1"/>
</dbReference>
<dbReference type="PROSITE" id="PS51094">
    <property type="entry name" value="PTS_EIIA_TYPE_2"/>
    <property type="match status" value="1"/>
</dbReference>
<proteinExistence type="predicted"/>
<evidence type="ECO:0000313" key="12">
    <source>
        <dbReference type="Proteomes" id="UP000288929"/>
    </source>
</evidence>
<dbReference type="AlphaFoldDB" id="A0A410W870"/>
<evidence type="ECO:0000256" key="8">
    <source>
        <dbReference type="ARBA" id="ARBA00037387"/>
    </source>
</evidence>
<dbReference type="GO" id="GO:0005737">
    <property type="term" value="C:cytoplasm"/>
    <property type="evidence" value="ECO:0007669"/>
    <property type="project" value="UniProtKB-SubCell"/>
</dbReference>
<dbReference type="InterPro" id="IPR051351">
    <property type="entry name" value="Ascorbate-PTS_EIIA_comp"/>
</dbReference>
<dbReference type="InterPro" id="IPR016152">
    <property type="entry name" value="PTrfase/Anion_transptr"/>
</dbReference>
<evidence type="ECO:0000256" key="7">
    <source>
        <dbReference type="ARBA" id="ARBA00022777"/>
    </source>
</evidence>
<evidence type="ECO:0000256" key="10">
    <source>
        <dbReference type="ARBA" id="ARBA00042072"/>
    </source>
</evidence>
<dbReference type="KEGG" id="cpeg:CPELA_04365"/>
<keyword evidence="7" id="KW-0418">Kinase</keyword>
<dbReference type="SUPFAM" id="SSF55804">
    <property type="entry name" value="Phoshotransferase/anion transport protein"/>
    <property type="match status" value="1"/>
</dbReference>
<dbReference type="GO" id="GO:0016301">
    <property type="term" value="F:kinase activity"/>
    <property type="evidence" value="ECO:0007669"/>
    <property type="project" value="UniProtKB-KW"/>
</dbReference>
<gene>
    <name evidence="11" type="primary">ulaC</name>
    <name evidence="11" type="ORF">CPELA_04365</name>
</gene>
<dbReference type="CDD" id="cd05563">
    <property type="entry name" value="PTS_IIB_ascorbate"/>
    <property type="match status" value="1"/>
</dbReference>
<evidence type="ECO:0000256" key="9">
    <source>
        <dbReference type="ARBA" id="ARBA00041175"/>
    </source>
</evidence>
<dbReference type="InterPro" id="IPR002178">
    <property type="entry name" value="PTS_EIIA_type-2_dom"/>
</dbReference>
<dbReference type="SUPFAM" id="SSF52794">
    <property type="entry name" value="PTS system IIB component-like"/>
    <property type="match status" value="1"/>
</dbReference>
<comment type="subcellular location">
    <subcellularLocation>
        <location evidence="1">Cytoplasm</location>
    </subcellularLocation>
</comment>
<dbReference type="PANTHER" id="PTHR36203">
    <property type="entry name" value="ASCORBATE-SPECIFIC PTS SYSTEM EIIA COMPONENT"/>
    <property type="match status" value="1"/>
</dbReference>
<keyword evidence="4" id="KW-0597">Phosphoprotein</keyword>
<keyword evidence="5 11" id="KW-0808">Transferase</keyword>
<evidence type="ECO:0000256" key="1">
    <source>
        <dbReference type="ARBA" id="ARBA00004496"/>
    </source>
</evidence>
<keyword evidence="12" id="KW-1185">Reference proteome</keyword>
<keyword evidence="6" id="KW-0598">Phosphotransferase system</keyword>
<dbReference type="Gene3D" id="3.40.930.10">
    <property type="entry name" value="Mannitol-specific EII, Chain A"/>
    <property type="match status" value="1"/>
</dbReference>
<dbReference type="InterPro" id="IPR036095">
    <property type="entry name" value="PTS_EIIB-like_sf"/>
</dbReference>
<dbReference type="InterPro" id="IPR013011">
    <property type="entry name" value="PTS_EIIB_2"/>
</dbReference>
<dbReference type="InterPro" id="IPR003501">
    <property type="entry name" value="PTS_EIIB_2/3"/>
</dbReference>
<dbReference type="PANTHER" id="PTHR36203:SF1">
    <property type="entry name" value="ASCORBATE-SPECIFIC PTS SYSTEM EIIA COMPONENT"/>
    <property type="match status" value="1"/>
</dbReference>
<evidence type="ECO:0000256" key="2">
    <source>
        <dbReference type="ARBA" id="ARBA00022448"/>
    </source>
</evidence>
<accession>A0A410W870</accession>
<dbReference type="Pfam" id="PF00359">
    <property type="entry name" value="PTS_EIIA_2"/>
    <property type="match status" value="1"/>
</dbReference>
<dbReference type="Pfam" id="PF02302">
    <property type="entry name" value="PTS_IIB"/>
    <property type="match status" value="1"/>
</dbReference>
<keyword evidence="2" id="KW-0813">Transport</keyword>
<comment type="function">
    <text evidence="8">The phosphoenolpyruvate-dependent sugar phosphotransferase system (sugar PTS), a major carbohydrate active transport system, catalyzes the phosphorylation of incoming sugar substrates concomitantly with their translocation across the cell membrane. The enzyme II UlaABC PTS system is involved in ascorbate transport.</text>
</comment>
<name>A0A410W870_9CORY</name>